<reference evidence="13 14" key="1">
    <citation type="journal article" date="2019" name="ISME J.">
        <title>Insights into ecological role of a new deltaproteobacterial order Candidatus Acidulodesulfobacterales by metagenomics and metatranscriptomics.</title>
        <authorList>
            <person name="Tan S."/>
            <person name="Liu J."/>
            <person name="Fang Y."/>
            <person name="Hedlund B.P."/>
            <person name="Lian Z.H."/>
            <person name="Huang L.Y."/>
            <person name="Li J.T."/>
            <person name="Huang L.N."/>
            <person name="Li W.J."/>
            <person name="Jiang H.C."/>
            <person name="Dong H.L."/>
            <person name="Shu W.S."/>
        </authorList>
    </citation>
    <scope>NUCLEOTIDE SEQUENCE [LARGE SCALE GENOMIC DNA]</scope>
    <source>
        <strain evidence="13">AP2</strain>
    </source>
</reference>
<dbReference type="PANTHER" id="PTHR42724">
    <property type="entry name" value="TETRAACYLDISACCHARIDE 4'-KINASE"/>
    <property type="match status" value="1"/>
</dbReference>
<keyword evidence="6" id="KW-0441">Lipid A biosynthesis</keyword>
<dbReference type="GO" id="GO:0009029">
    <property type="term" value="F:lipid-A 4'-kinase activity"/>
    <property type="evidence" value="ECO:0007669"/>
    <property type="project" value="UniProtKB-EC"/>
</dbReference>
<keyword evidence="7" id="KW-0808">Transferase</keyword>
<keyword evidence="5" id="KW-0444">Lipid biosynthesis</keyword>
<dbReference type="UniPathway" id="UPA00359">
    <property type="reaction ID" value="UER00482"/>
</dbReference>
<evidence type="ECO:0000256" key="5">
    <source>
        <dbReference type="ARBA" id="ARBA00022516"/>
    </source>
</evidence>
<dbReference type="Proteomes" id="UP000316562">
    <property type="component" value="Unassembled WGS sequence"/>
</dbReference>
<name>A0A519BJ79_ACIG2</name>
<evidence type="ECO:0000256" key="12">
    <source>
        <dbReference type="ARBA" id="ARBA00029757"/>
    </source>
</evidence>
<evidence type="ECO:0000256" key="2">
    <source>
        <dbReference type="ARBA" id="ARBA00004870"/>
    </source>
</evidence>
<dbReference type="InterPro" id="IPR027417">
    <property type="entry name" value="P-loop_NTPase"/>
</dbReference>
<comment type="pathway">
    <text evidence="2">Glycolipid biosynthesis; lipid IV(A) biosynthesis; lipid IV(A) from (3R)-3-hydroxytetradecanoyl-[acyl-carrier-protein] and UDP-N-acetyl-alpha-D-glucosamine: step 6/6.</text>
</comment>
<evidence type="ECO:0000256" key="6">
    <source>
        <dbReference type="ARBA" id="ARBA00022556"/>
    </source>
</evidence>
<evidence type="ECO:0000313" key="14">
    <source>
        <dbReference type="Proteomes" id="UP000316562"/>
    </source>
</evidence>
<accession>A0A519BJ79</accession>
<dbReference type="Pfam" id="PF02606">
    <property type="entry name" value="LpxK"/>
    <property type="match status" value="1"/>
</dbReference>
<dbReference type="PANTHER" id="PTHR42724:SF1">
    <property type="entry name" value="TETRAACYLDISACCHARIDE 4'-KINASE, MITOCHONDRIAL-RELATED"/>
    <property type="match status" value="1"/>
</dbReference>
<evidence type="ECO:0000256" key="10">
    <source>
        <dbReference type="ARBA" id="ARBA00022840"/>
    </source>
</evidence>
<dbReference type="GO" id="GO:0009245">
    <property type="term" value="P:lipid A biosynthetic process"/>
    <property type="evidence" value="ECO:0007669"/>
    <property type="project" value="UniProtKB-KW"/>
</dbReference>
<keyword evidence="10" id="KW-0067">ATP-binding</keyword>
<dbReference type="InterPro" id="IPR003758">
    <property type="entry name" value="LpxK"/>
</dbReference>
<dbReference type="GO" id="GO:0005524">
    <property type="term" value="F:ATP binding"/>
    <property type="evidence" value="ECO:0007669"/>
    <property type="project" value="UniProtKB-KW"/>
</dbReference>
<dbReference type="SUPFAM" id="SSF52540">
    <property type="entry name" value="P-loop containing nucleoside triphosphate hydrolases"/>
    <property type="match status" value="1"/>
</dbReference>
<evidence type="ECO:0000256" key="1">
    <source>
        <dbReference type="ARBA" id="ARBA00002274"/>
    </source>
</evidence>
<keyword evidence="11" id="KW-0443">Lipid metabolism</keyword>
<dbReference type="GO" id="GO:0005886">
    <property type="term" value="C:plasma membrane"/>
    <property type="evidence" value="ECO:0007669"/>
    <property type="project" value="TreeGrafter"/>
</dbReference>
<evidence type="ECO:0000256" key="7">
    <source>
        <dbReference type="ARBA" id="ARBA00022679"/>
    </source>
</evidence>
<evidence type="ECO:0000256" key="3">
    <source>
        <dbReference type="ARBA" id="ARBA00012071"/>
    </source>
</evidence>
<proteinExistence type="predicted"/>
<sequence>MSDLERRILKFLENSKKNTSSKKDGASGGGTLNFIKNILKSPLFIISYIVIVFTKIKRFMYANNILFKSKDPGIFTVSIGNINMGGSGKTPLVYSLASYLYNKGFKPCVVSRGYGANLKKKSILPDGNTIISICSPTKLSF</sequence>
<dbReference type="AlphaFoldDB" id="A0A519BJ79"/>
<evidence type="ECO:0000256" key="4">
    <source>
        <dbReference type="ARBA" id="ARBA00016436"/>
    </source>
</evidence>
<evidence type="ECO:0000313" key="13">
    <source>
        <dbReference type="EMBL" id="RZD17323.1"/>
    </source>
</evidence>
<comment type="caution">
    <text evidence="13">The sequence shown here is derived from an EMBL/GenBank/DDBJ whole genome shotgun (WGS) entry which is preliminary data.</text>
</comment>
<organism evidence="13 14">
    <name type="scientific">Acididesulfobacter guangdongensis</name>
    <dbReference type="NCBI Taxonomy" id="2597225"/>
    <lineage>
        <taxon>Bacteria</taxon>
        <taxon>Deltaproteobacteria</taxon>
        <taxon>Candidatus Acidulodesulfobacterales</taxon>
        <taxon>Candidatus Acididesulfobacter</taxon>
    </lineage>
</organism>
<dbReference type="EC" id="2.7.1.130" evidence="3"/>
<evidence type="ECO:0000256" key="9">
    <source>
        <dbReference type="ARBA" id="ARBA00022777"/>
    </source>
</evidence>
<evidence type="ECO:0000256" key="11">
    <source>
        <dbReference type="ARBA" id="ARBA00023098"/>
    </source>
</evidence>
<keyword evidence="8" id="KW-0547">Nucleotide-binding</keyword>
<gene>
    <name evidence="13" type="ORF">EVJ46_03590</name>
</gene>
<keyword evidence="9" id="KW-0418">Kinase</keyword>
<dbReference type="GO" id="GO:0009244">
    <property type="term" value="P:lipopolysaccharide core region biosynthetic process"/>
    <property type="evidence" value="ECO:0007669"/>
    <property type="project" value="TreeGrafter"/>
</dbReference>
<dbReference type="EMBL" id="SGBC01000001">
    <property type="protein sequence ID" value="RZD17323.1"/>
    <property type="molecule type" value="Genomic_DNA"/>
</dbReference>
<protein>
    <recommendedName>
        <fullName evidence="4">Tetraacyldisaccharide 4'-kinase</fullName>
        <ecNumber evidence="3">2.7.1.130</ecNumber>
    </recommendedName>
    <alternativeName>
        <fullName evidence="12">Lipid A 4'-kinase</fullName>
    </alternativeName>
</protein>
<evidence type="ECO:0000256" key="8">
    <source>
        <dbReference type="ARBA" id="ARBA00022741"/>
    </source>
</evidence>
<comment type="function">
    <text evidence="1">Transfers the gamma-phosphate of ATP to the 4'-position of a tetraacyldisaccharide 1-phosphate intermediate (termed DS-1-P) to form tetraacyldisaccharide 1,4'-bis-phosphate (lipid IVA).</text>
</comment>